<dbReference type="InterPro" id="IPR012338">
    <property type="entry name" value="Beta-lactam/transpept-like"/>
</dbReference>
<feature type="domain" description="Peptidase S11 D-alanyl-D-alanine carboxypeptidase A N-terminal" evidence="11">
    <location>
        <begin position="96"/>
        <end position="311"/>
    </location>
</feature>
<proteinExistence type="inferred from homology"/>
<keyword evidence="4" id="KW-0133">Cell shape</keyword>
<dbReference type="InterPro" id="IPR001967">
    <property type="entry name" value="Peptidase_S11_N"/>
</dbReference>
<feature type="active site" description="Acyl-ester intermediate" evidence="7">
    <location>
        <position position="130"/>
    </location>
</feature>
<evidence type="ECO:0000256" key="6">
    <source>
        <dbReference type="ARBA" id="ARBA00023316"/>
    </source>
</evidence>
<feature type="binding site" evidence="8">
    <location>
        <position position="295"/>
    </location>
    <ligand>
        <name>substrate</name>
    </ligand>
</feature>
<evidence type="ECO:0000256" key="9">
    <source>
        <dbReference type="RuleBase" id="RU004016"/>
    </source>
</evidence>
<evidence type="ECO:0000256" key="7">
    <source>
        <dbReference type="PIRSR" id="PIRSR618044-1"/>
    </source>
</evidence>
<sequence>MIRTFLFVLFWTISAVFFPLAVHAQTQDAVLQHIYEKRVDLQKSFDAKTGFAISGSAAGFLIDLEDWAKQYGWREYLELSAYKPDTKTLPIALGSSSTPVVTANAFIVIDRNSGLILAEHHANLVWPIASITKLMTADLLLESGTSLSSVRTIEQVDEVGGACLNVPAGTKYTLEDLLYAALVASANNAANAVARASGMEKTNFVEAMNTKAEILRLPHTQFVDPTGIETGNVSTPRELAKLAMELFARQDLRRYAGTTSHTLTNLSDGTTRRLVNSNWMLWKPQYDDVYVMSGKTGYLDESGWNLVVSLRPEYEDVDREILLVLFGADSRAQSFEDAHALVKWAWNNHAWTEKQ</sequence>
<dbReference type="GO" id="GO:0071555">
    <property type="term" value="P:cell wall organization"/>
    <property type="evidence" value="ECO:0007669"/>
    <property type="project" value="UniProtKB-KW"/>
</dbReference>
<gene>
    <name evidence="12" type="ORF">UU35_C0011G0029</name>
</gene>
<evidence type="ECO:0000259" key="11">
    <source>
        <dbReference type="Pfam" id="PF00768"/>
    </source>
</evidence>
<dbReference type="InterPro" id="IPR018044">
    <property type="entry name" value="Peptidase_S11"/>
</dbReference>
<dbReference type="SUPFAM" id="SSF56601">
    <property type="entry name" value="beta-lactamase/transpeptidase-like"/>
    <property type="match status" value="1"/>
</dbReference>
<dbReference type="Gene3D" id="3.40.710.10">
    <property type="entry name" value="DD-peptidase/beta-lactamase superfamily"/>
    <property type="match status" value="1"/>
</dbReference>
<dbReference type="GO" id="GO:0009252">
    <property type="term" value="P:peptidoglycan biosynthetic process"/>
    <property type="evidence" value="ECO:0007669"/>
    <property type="project" value="UniProtKB-KW"/>
</dbReference>
<dbReference type="GO" id="GO:0009002">
    <property type="term" value="F:serine-type D-Ala-D-Ala carboxypeptidase activity"/>
    <property type="evidence" value="ECO:0007669"/>
    <property type="project" value="InterPro"/>
</dbReference>
<evidence type="ECO:0000256" key="1">
    <source>
        <dbReference type="ARBA" id="ARBA00007164"/>
    </source>
</evidence>
<dbReference type="Proteomes" id="UP000034616">
    <property type="component" value="Unassembled WGS sequence"/>
</dbReference>
<dbReference type="GO" id="GO:0006508">
    <property type="term" value="P:proteolysis"/>
    <property type="evidence" value="ECO:0007669"/>
    <property type="project" value="InterPro"/>
</dbReference>
<dbReference type="PRINTS" id="PR00725">
    <property type="entry name" value="DADACBPTASE1"/>
</dbReference>
<dbReference type="Pfam" id="PF00768">
    <property type="entry name" value="Peptidase_S11"/>
    <property type="match status" value="1"/>
</dbReference>
<protein>
    <submittedName>
        <fullName evidence="12">Peptidase S11 D-alanyl-D-alanine carboxypeptidase 1</fullName>
    </submittedName>
</protein>
<keyword evidence="12" id="KW-0121">Carboxypeptidase</keyword>
<feature type="signal peptide" evidence="10">
    <location>
        <begin position="1"/>
        <end position="24"/>
    </location>
</feature>
<feature type="active site" evidence="7">
    <location>
        <position position="185"/>
    </location>
</feature>
<evidence type="ECO:0000313" key="12">
    <source>
        <dbReference type="EMBL" id="KKR86576.1"/>
    </source>
</evidence>
<keyword evidence="6" id="KW-0961">Cell wall biogenesis/degradation</keyword>
<comment type="caution">
    <text evidence="12">The sequence shown here is derived from an EMBL/GenBank/DDBJ whole genome shotgun (WGS) entry which is preliminary data.</text>
</comment>
<evidence type="ECO:0000256" key="8">
    <source>
        <dbReference type="PIRSR" id="PIRSR618044-2"/>
    </source>
</evidence>
<dbReference type="EMBL" id="LCAH01000011">
    <property type="protein sequence ID" value="KKR86576.1"/>
    <property type="molecule type" value="Genomic_DNA"/>
</dbReference>
<evidence type="ECO:0000256" key="10">
    <source>
        <dbReference type="SAM" id="SignalP"/>
    </source>
</evidence>
<feature type="chain" id="PRO_5002534708" evidence="10">
    <location>
        <begin position="25"/>
        <end position="355"/>
    </location>
</feature>
<keyword evidence="12" id="KW-0645">Protease</keyword>
<keyword evidence="5" id="KW-0573">Peptidoglycan synthesis</keyword>
<accession>A0A0G0UGJ9</accession>
<keyword evidence="2 10" id="KW-0732">Signal</keyword>
<evidence type="ECO:0000256" key="4">
    <source>
        <dbReference type="ARBA" id="ARBA00022960"/>
    </source>
</evidence>
<dbReference type="AlphaFoldDB" id="A0A0G0UGJ9"/>
<dbReference type="PANTHER" id="PTHR21581">
    <property type="entry name" value="D-ALANYL-D-ALANINE CARBOXYPEPTIDASE"/>
    <property type="match status" value="1"/>
</dbReference>
<evidence type="ECO:0000256" key="3">
    <source>
        <dbReference type="ARBA" id="ARBA00022801"/>
    </source>
</evidence>
<evidence type="ECO:0000313" key="13">
    <source>
        <dbReference type="Proteomes" id="UP000034616"/>
    </source>
</evidence>
<dbReference type="GO" id="GO:0008360">
    <property type="term" value="P:regulation of cell shape"/>
    <property type="evidence" value="ECO:0007669"/>
    <property type="project" value="UniProtKB-KW"/>
</dbReference>
<organism evidence="12 13">
    <name type="scientific">Candidatus Uhrbacteria bacterium GW2011_GWC2_41_11</name>
    <dbReference type="NCBI Taxonomy" id="1618985"/>
    <lineage>
        <taxon>Bacteria</taxon>
        <taxon>Candidatus Uhriibacteriota</taxon>
    </lineage>
</organism>
<comment type="similarity">
    <text evidence="1 9">Belongs to the peptidase S11 family.</text>
</comment>
<feature type="active site" description="Proton acceptor" evidence="7">
    <location>
        <position position="133"/>
    </location>
</feature>
<evidence type="ECO:0000256" key="2">
    <source>
        <dbReference type="ARBA" id="ARBA00022729"/>
    </source>
</evidence>
<reference evidence="12 13" key="1">
    <citation type="journal article" date="2015" name="Nature">
        <title>rRNA introns, odd ribosomes, and small enigmatic genomes across a large radiation of phyla.</title>
        <authorList>
            <person name="Brown C.T."/>
            <person name="Hug L.A."/>
            <person name="Thomas B.C."/>
            <person name="Sharon I."/>
            <person name="Castelle C.J."/>
            <person name="Singh A."/>
            <person name="Wilkins M.J."/>
            <person name="Williams K.H."/>
            <person name="Banfield J.F."/>
        </authorList>
    </citation>
    <scope>NUCLEOTIDE SEQUENCE [LARGE SCALE GENOMIC DNA]</scope>
</reference>
<dbReference type="PANTHER" id="PTHR21581:SF26">
    <property type="entry name" value="D-ALANYL-D-ALANINE ENDOPEPTIDASE"/>
    <property type="match status" value="1"/>
</dbReference>
<evidence type="ECO:0000256" key="5">
    <source>
        <dbReference type="ARBA" id="ARBA00022984"/>
    </source>
</evidence>
<keyword evidence="3" id="KW-0378">Hydrolase</keyword>
<name>A0A0G0UGJ9_9BACT</name>